<evidence type="ECO:0000313" key="2">
    <source>
        <dbReference type="Proteomes" id="UP001050691"/>
    </source>
</evidence>
<comment type="caution">
    <text evidence="1">The sequence shown here is derived from an EMBL/GenBank/DDBJ whole genome shotgun (WGS) entry which is preliminary data.</text>
</comment>
<reference evidence="1" key="1">
    <citation type="submission" date="2021-10" db="EMBL/GenBank/DDBJ databases">
        <title>De novo Genome Assembly of Clathrus columnatus (Basidiomycota, Fungi) Using Illumina and Nanopore Sequence Data.</title>
        <authorList>
            <person name="Ogiso-Tanaka E."/>
            <person name="Itagaki H."/>
            <person name="Hosoya T."/>
            <person name="Hosaka K."/>
        </authorList>
    </citation>
    <scope>NUCLEOTIDE SEQUENCE</scope>
    <source>
        <strain evidence="1">MO-923</strain>
    </source>
</reference>
<organism evidence="1 2">
    <name type="scientific">Clathrus columnatus</name>
    <dbReference type="NCBI Taxonomy" id="1419009"/>
    <lineage>
        <taxon>Eukaryota</taxon>
        <taxon>Fungi</taxon>
        <taxon>Dikarya</taxon>
        <taxon>Basidiomycota</taxon>
        <taxon>Agaricomycotina</taxon>
        <taxon>Agaricomycetes</taxon>
        <taxon>Phallomycetidae</taxon>
        <taxon>Phallales</taxon>
        <taxon>Clathraceae</taxon>
        <taxon>Clathrus</taxon>
    </lineage>
</organism>
<accession>A0AAV5A9A9</accession>
<dbReference type="AlphaFoldDB" id="A0AAV5A9A9"/>
<name>A0AAV5A9A9_9AGAM</name>
<dbReference type="Proteomes" id="UP001050691">
    <property type="component" value="Unassembled WGS sequence"/>
</dbReference>
<sequence>MQTYTETFFATPGNPIIPPPGSNFASLTNLVVTSGPKSKFLPLANLRAYLHAARVIRPKLAKCLPPVCQTRHQRITPSDAFLLSVEPDSRCHLKRMTQLKHDKINRRIVAFLTYLGFEVMDEFVPSKPVMEVEDGVTRIRTANFHIPAPGFLIYSKQLPSINNVMTLAQHTLQLLETSERVLNVVWPKESQGHTFTIPTESSVVPMADSEICVPIYYTKVRERDLVRMNEPMVRMVALVIPPWALAGADFYEFINATSFPDFKMNPDGTRPTYTRAQKVWAQVYDCCTAKNCPFFAITTFANWVFGVFNPSSGWSNVILTPIISHSDFNPSILEWVTYWTASSINVPGTLSPSQYPNSGNPEIGKSSNLELGSSNDHPAANLSAQEWIEYYLGTLLLKRNE</sequence>
<evidence type="ECO:0000313" key="1">
    <source>
        <dbReference type="EMBL" id="GJJ09238.1"/>
    </source>
</evidence>
<dbReference type="EMBL" id="BPWL01000004">
    <property type="protein sequence ID" value="GJJ09238.1"/>
    <property type="molecule type" value="Genomic_DNA"/>
</dbReference>
<gene>
    <name evidence="1" type="ORF">Clacol_003460</name>
</gene>
<protein>
    <submittedName>
        <fullName evidence="1">Uncharacterized protein</fullName>
    </submittedName>
</protein>
<keyword evidence="2" id="KW-1185">Reference proteome</keyword>
<proteinExistence type="predicted"/>